<protein>
    <submittedName>
        <fullName evidence="1">Uncharacterized protein</fullName>
    </submittedName>
</protein>
<name>A0ACC2I027_9PLEO</name>
<dbReference type="EMBL" id="JAPHNI010000706">
    <property type="protein sequence ID" value="KAJ8108726.1"/>
    <property type="molecule type" value="Genomic_DNA"/>
</dbReference>
<gene>
    <name evidence="1" type="ORF">OPT61_g7971</name>
</gene>
<reference evidence="1" key="1">
    <citation type="submission" date="2022-11" db="EMBL/GenBank/DDBJ databases">
        <title>Genome Sequence of Boeremia exigua.</title>
        <authorList>
            <person name="Buettner E."/>
        </authorList>
    </citation>
    <scope>NUCLEOTIDE SEQUENCE</scope>
    <source>
        <strain evidence="1">CU02</strain>
    </source>
</reference>
<dbReference type="Proteomes" id="UP001153331">
    <property type="component" value="Unassembled WGS sequence"/>
</dbReference>
<accession>A0ACC2I027</accession>
<keyword evidence="2" id="KW-1185">Reference proteome</keyword>
<proteinExistence type="predicted"/>
<comment type="caution">
    <text evidence="1">The sequence shown here is derived from an EMBL/GenBank/DDBJ whole genome shotgun (WGS) entry which is preliminary data.</text>
</comment>
<evidence type="ECO:0000313" key="2">
    <source>
        <dbReference type="Proteomes" id="UP001153331"/>
    </source>
</evidence>
<organism evidence="1 2">
    <name type="scientific">Boeremia exigua</name>
    <dbReference type="NCBI Taxonomy" id="749465"/>
    <lineage>
        <taxon>Eukaryota</taxon>
        <taxon>Fungi</taxon>
        <taxon>Dikarya</taxon>
        <taxon>Ascomycota</taxon>
        <taxon>Pezizomycotina</taxon>
        <taxon>Dothideomycetes</taxon>
        <taxon>Pleosporomycetidae</taxon>
        <taxon>Pleosporales</taxon>
        <taxon>Pleosporineae</taxon>
        <taxon>Didymellaceae</taxon>
        <taxon>Boeremia</taxon>
    </lineage>
</organism>
<sequence>MNSSKARVPFSPELAGFDYDVAADHAEVSAQQSHCSARAGNGCSPIAPLQSAEPVSEEYVIEIPMATTFGLLLHCLVVLAAVAGSYGESAQQPLVHPGNDTLISQKLFWELEELARIVDISYCVGTAGLGIQKPFQCASRCTDRDFESFELVTAWNTGPFLSDSCGYIALAHTPENPRLILAFRGTYSIANTIADLSTIPQEYVPYPGDDDDGSTSDFLAPHVQSSPPSEGDPPPADPPRCTNCSVHTGFYTSWLNTRKVILPHVSEALEKHPDYQLVLVGHSLGGAVATLAGLDFMARGWKPRVTTFGEPRLGNKNLNAYIDDRFNVTGDHESNSFHRVTHAGDPVPLLPLEEWGYSMHSEELFISEPSLPFSLADVHHCKGDEDPHCIEGSDDDRPAWGVPTRFKFWQLFFAHRDYFWRLGLCLPGGNPKDWYRKFPKHDTGDDADDIQEAGEL</sequence>
<evidence type="ECO:0000313" key="1">
    <source>
        <dbReference type="EMBL" id="KAJ8108726.1"/>
    </source>
</evidence>